<reference evidence="13" key="1">
    <citation type="journal article" date="2021" name="Front. Plant Sci.">
        <title>Chromosome-Scale Genome Assembly for Chinese Sour Jujube and Insights Into Its Genome Evolution and Domestication Signature.</title>
        <authorList>
            <person name="Shen L.-Y."/>
            <person name="Luo H."/>
            <person name="Wang X.-L."/>
            <person name="Wang X.-M."/>
            <person name="Qiu X.-J."/>
            <person name="Liu H."/>
            <person name="Zhou S.-S."/>
            <person name="Jia K.-H."/>
            <person name="Nie S."/>
            <person name="Bao Y.-T."/>
            <person name="Zhang R.-G."/>
            <person name="Yun Q.-Z."/>
            <person name="Chai Y.-H."/>
            <person name="Lu J.-Y."/>
            <person name="Li Y."/>
            <person name="Zhao S.-W."/>
            <person name="Mao J.-F."/>
            <person name="Jia S.-G."/>
            <person name="Mao Y.-M."/>
        </authorList>
    </citation>
    <scope>NUCLEOTIDE SEQUENCE</scope>
    <source>
        <strain evidence="13">AT0</strain>
        <tissue evidence="13">Leaf</tissue>
    </source>
</reference>
<keyword evidence="10" id="KW-0961">Cell wall biogenesis/degradation</keyword>
<dbReference type="InterPro" id="IPR000070">
    <property type="entry name" value="Pectinesterase_cat"/>
</dbReference>
<keyword evidence="6" id="KW-0134">Cell wall</keyword>
<protein>
    <recommendedName>
        <fullName evidence="5">pectinesterase</fullName>
        <ecNumber evidence="5">3.1.1.11</ecNumber>
    </recommendedName>
</protein>
<dbReference type="InterPro" id="IPR012334">
    <property type="entry name" value="Pectin_lyas_fold"/>
</dbReference>
<dbReference type="Pfam" id="PF01095">
    <property type="entry name" value="Pectinesterase"/>
    <property type="match status" value="1"/>
</dbReference>
<keyword evidence="11" id="KW-0812">Transmembrane</keyword>
<dbReference type="OrthoDB" id="2019149at2759"/>
<feature type="domain" description="Pectinesterase inhibitor" evidence="12">
    <location>
        <begin position="54"/>
        <end position="201"/>
    </location>
</feature>
<comment type="subcellular location">
    <subcellularLocation>
        <location evidence="1">Secreted</location>
        <location evidence="1">Cell wall</location>
    </subcellularLocation>
</comment>
<keyword evidence="8" id="KW-0378">Hydrolase</keyword>
<dbReference type="Gene3D" id="1.20.140.40">
    <property type="entry name" value="Invertase/pectin methylesterase inhibitor family protein"/>
    <property type="match status" value="1"/>
</dbReference>
<gene>
    <name evidence="13" type="ORF">FEM48_Zijuj02G0123500</name>
</gene>
<keyword evidence="9" id="KW-0063">Aspartyl esterase</keyword>
<comment type="similarity">
    <text evidence="4">In the C-terminal section; belongs to the pectinesterase family.</text>
</comment>
<dbReference type="PANTHER" id="PTHR31707">
    <property type="entry name" value="PECTINESTERASE"/>
    <property type="match status" value="1"/>
</dbReference>
<proteinExistence type="inferred from homology"/>
<dbReference type="InterPro" id="IPR035513">
    <property type="entry name" value="Invertase/methylesterase_inhib"/>
</dbReference>
<dbReference type="Gene3D" id="2.160.20.10">
    <property type="entry name" value="Single-stranded right-handed beta-helix, Pectin lyase-like"/>
    <property type="match status" value="1"/>
</dbReference>
<dbReference type="CDD" id="cd15798">
    <property type="entry name" value="PMEI-like_3"/>
    <property type="match status" value="1"/>
</dbReference>
<dbReference type="GO" id="GO:0004857">
    <property type="term" value="F:enzyme inhibitor activity"/>
    <property type="evidence" value="ECO:0007669"/>
    <property type="project" value="InterPro"/>
</dbReference>
<organism evidence="13 14">
    <name type="scientific">Ziziphus jujuba var. spinosa</name>
    <dbReference type="NCBI Taxonomy" id="714518"/>
    <lineage>
        <taxon>Eukaryota</taxon>
        <taxon>Viridiplantae</taxon>
        <taxon>Streptophyta</taxon>
        <taxon>Embryophyta</taxon>
        <taxon>Tracheophyta</taxon>
        <taxon>Spermatophyta</taxon>
        <taxon>Magnoliopsida</taxon>
        <taxon>eudicotyledons</taxon>
        <taxon>Gunneridae</taxon>
        <taxon>Pentapetalae</taxon>
        <taxon>rosids</taxon>
        <taxon>fabids</taxon>
        <taxon>Rosales</taxon>
        <taxon>Rhamnaceae</taxon>
        <taxon>Paliureae</taxon>
        <taxon>Ziziphus</taxon>
    </lineage>
</organism>
<dbReference type="AlphaFoldDB" id="A0A978VVP8"/>
<evidence type="ECO:0000256" key="3">
    <source>
        <dbReference type="ARBA" id="ARBA00006027"/>
    </source>
</evidence>
<keyword evidence="7" id="KW-0964">Secreted</keyword>
<dbReference type="InterPro" id="IPR011050">
    <property type="entry name" value="Pectin_lyase_fold/virulence"/>
</dbReference>
<dbReference type="GO" id="GO:0030599">
    <property type="term" value="F:pectinesterase activity"/>
    <property type="evidence" value="ECO:0007669"/>
    <property type="project" value="UniProtKB-EC"/>
</dbReference>
<evidence type="ECO:0000256" key="5">
    <source>
        <dbReference type="ARBA" id="ARBA00013229"/>
    </source>
</evidence>
<evidence type="ECO:0000256" key="7">
    <source>
        <dbReference type="ARBA" id="ARBA00022525"/>
    </source>
</evidence>
<evidence type="ECO:0000256" key="4">
    <source>
        <dbReference type="ARBA" id="ARBA00007786"/>
    </source>
</evidence>
<comment type="pathway">
    <text evidence="2">Glycan metabolism; pectin degradation; 2-dehydro-3-deoxy-D-gluconate from pectin: step 1/5.</text>
</comment>
<dbReference type="InterPro" id="IPR006501">
    <property type="entry name" value="Pectinesterase_inhib_dom"/>
</dbReference>
<dbReference type="EC" id="3.1.1.11" evidence="5"/>
<comment type="similarity">
    <text evidence="3">In the N-terminal section; belongs to the PMEI family.</text>
</comment>
<evidence type="ECO:0000256" key="8">
    <source>
        <dbReference type="ARBA" id="ARBA00022801"/>
    </source>
</evidence>
<dbReference type="Pfam" id="PF04043">
    <property type="entry name" value="PMEI"/>
    <property type="match status" value="1"/>
</dbReference>
<evidence type="ECO:0000256" key="9">
    <source>
        <dbReference type="ARBA" id="ARBA00023085"/>
    </source>
</evidence>
<keyword evidence="11" id="KW-0472">Membrane</keyword>
<evidence type="ECO:0000256" key="6">
    <source>
        <dbReference type="ARBA" id="ARBA00022512"/>
    </source>
</evidence>
<dbReference type="Proteomes" id="UP000813462">
    <property type="component" value="Unassembled WGS sequence"/>
</dbReference>
<dbReference type="SUPFAM" id="SSF51126">
    <property type="entry name" value="Pectin lyase-like"/>
    <property type="match status" value="1"/>
</dbReference>
<dbReference type="SUPFAM" id="SSF101148">
    <property type="entry name" value="Plant invertase/pectin methylesterase inhibitor"/>
    <property type="match status" value="1"/>
</dbReference>
<dbReference type="SMART" id="SM00856">
    <property type="entry name" value="PMEI"/>
    <property type="match status" value="1"/>
</dbReference>
<dbReference type="EMBL" id="JAEACU010000002">
    <property type="protein sequence ID" value="KAH7542893.1"/>
    <property type="molecule type" value="Genomic_DNA"/>
</dbReference>
<evidence type="ECO:0000313" key="13">
    <source>
        <dbReference type="EMBL" id="KAH7542893.1"/>
    </source>
</evidence>
<dbReference type="GO" id="GO:0042545">
    <property type="term" value="P:cell wall modification"/>
    <property type="evidence" value="ECO:0007669"/>
    <property type="project" value="InterPro"/>
</dbReference>
<evidence type="ECO:0000256" key="1">
    <source>
        <dbReference type="ARBA" id="ARBA00004191"/>
    </source>
</evidence>
<keyword evidence="11" id="KW-1133">Transmembrane helix</keyword>
<accession>A0A978VVP8</accession>
<evidence type="ECO:0000313" key="14">
    <source>
        <dbReference type="Proteomes" id="UP000813462"/>
    </source>
</evidence>
<evidence type="ECO:0000256" key="11">
    <source>
        <dbReference type="SAM" id="Phobius"/>
    </source>
</evidence>
<evidence type="ECO:0000256" key="2">
    <source>
        <dbReference type="ARBA" id="ARBA00005184"/>
    </source>
</evidence>
<evidence type="ECO:0000256" key="10">
    <source>
        <dbReference type="ARBA" id="ARBA00023316"/>
    </source>
</evidence>
<dbReference type="FunFam" id="2.160.20.10:FF:000029">
    <property type="entry name" value="Pectinesterase 4"/>
    <property type="match status" value="1"/>
</dbReference>
<feature type="transmembrane region" description="Helical" evidence="11">
    <location>
        <begin position="15"/>
        <end position="36"/>
    </location>
</feature>
<sequence>MSTFNAEKTRKRNNIIIMAISFFIMAMVVISVVVVLDKPSVDQQEPNNDNNNHTIIATLDTLCGFTDYRNVCKATLAPTVGYQSQVENYFQAAVNATLVEMRNVVEIPKRYIDNTTNHMEMYALEDCIQVLDLCIDELEYVMATQPLEALLNNSDDVRNSLSAVVAYQQACLEGLVYANSSSNFQEDLKLSIELASNALAIEFNYSENDDKDDEDDEAVQKNRRLLSVTSKEGNFNDVGYPTWLTAADRRLLQVDVDVLAPHAVVAQDGTGQFEKIADAVKAYPKNHTGRYIIYVKSGEYRETITITKEKINVFMYGDGATETVVIGRRKNTTVYRSATFSAIGKGFICKHMGFTSAGYRPDKVALRVQSDQAAFFNCAIDGTIGPLLALAHRQFFRHCKISGTLNIITGDSALVIQNSWIIVKKPVLTRKATVTANGRSDRHENTGFVLHNCAVVPDEKFKPERFNYSTYLGVALNKYARTIVMESELGDFIHPEGWLTGDEDIGAYTVNFAEYKNNGPGAQTSKRVNWPGYKEITDENKAMHYAPDRFIQIEEWLKMDVEIPYHAGLYN</sequence>
<name>A0A978VVP8_ZIZJJ</name>
<evidence type="ECO:0000259" key="12">
    <source>
        <dbReference type="SMART" id="SM00856"/>
    </source>
</evidence>
<comment type="caution">
    <text evidence="13">The sequence shown here is derived from an EMBL/GenBank/DDBJ whole genome shotgun (WGS) entry which is preliminary data.</text>
</comment>